<sequence length="364" mass="39148">MGASTKRKKEKQQDFQKPKLKVGKAKAKPDNFTDTSFKSKSITLNQQSLTLSAPSTTSQFTHHLSLLSSKSDSQRRDSLAHLTTSIQSKPTSSPLPHPVSVILPPLLPLILDSNAAVRGNLLKLLRVLPEHDVRDHVTQLMPYIRAGMTHLAAEVRLSSVEILGWLLSVAGEEVVCVAGGWVKTLNCFLSVLGWHVQAADSKWTSTKPISSASGPGSGSGSGSGAKSSFGKAGAKGRPQVRFLAVLAEFLDAGIGSEDSSMEDADDENRYPFGGQAAFPIVQLQSQMIPSSVAAPYLYLNLFGAPRDEEGEMYETREDRWRVFESRGFLAAVERGVEGARSEGGEVGRASAGVRKVLTEAKAVF</sequence>
<dbReference type="VEuPathDB" id="FungiDB:ASPSYDRAFT_48297"/>
<accession>A0A1L9T9C0</accession>
<feature type="domain" description="Pre-rRNA-processing protein Ipi1 N-terminal" evidence="8">
    <location>
        <begin position="132"/>
        <end position="250"/>
    </location>
</feature>
<dbReference type="PANTHER" id="PTHR16056">
    <property type="entry name" value="REGULATOR OF MICROTUBULE DYNAMICS PROTEIN"/>
    <property type="match status" value="1"/>
</dbReference>
<evidence type="ECO:0000256" key="6">
    <source>
        <dbReference type="RuleBase" id="RU368021"/>
    </source>
</evidence>
<feature type="region of interest" description="Disordered" evidence="7">
    <location>
        <begin position="1"/>
        <end position="37"/>
    </location>
</feature>
<feature type="region of interest" description="Disordered" evidence="7">
    <location>
        <begin position="205"/>
        <end position="233"/>
    </location>
</feature>
<dbReference type="InterPro" id="IPR011989">
    <property type="entry name" value="ARM-like"/>
</dbReference>
<feature type="compositionally biased region" description="Basic residues" evidence="7">
    <location>
        <begin position="1"/>
        <end position="10"/>
    </location>
</feature>
<dbReference type="GO" id="GO:0006364">
    <property type="term" value="P:rRNA processing"/>
    <property type="evidence" value="ECO:0007669"/>
    <property type="project" value="UniProtKB-UniRule"/>
</dbReference>
<dbReference type="InterPro" id="IPR016024">
    <property type="entry name" value="ARM-type_fold"/>
</dbReference>
<dbReference type="EMBL" id="KV878591">
    <property type="protein sequence ID" value="OJJ56027.1"/>
    <property type="molecule type" value="Genomic_DNA"/>
</dbReference>
<protein>
    <recommendedName>
        <fullName evidence="6">Pre-rRNA-processing protein</fullName>
    </recommendedName>
</protein>
<keyword evidence="6" id="KW-0698">rRNA processing</keyword>
<dbReference type="Pfam" id="PF12333">
    <property type="entry name" value="Ipi1_N"/>
    <property type="match status" value="1"/>
</dbReference>
<dbReference type="OrthoDB" id="361362at2759"/>
<comment type="function">
    <text evidence="1 6">Component of the RIX1 complex required for processing of ITS2 sequences from 35S pre-rRNA.</text>
</comment>
<comment type="subcellular location">
    <subcellularLocation>
        <location evidence="2 6">Nucleus</location>
    </subcellularLocation>
</comment>
<keyword evidence="10" id="KW-1185">Reference proteome</keyword>
<comment type="subunit">
    <text evidence="4">Component of the RIX1 complex, composed of IPI1, RIX1/IPI2 and IPI3 in a 1:2:2 stoichiometry. The complex interacts (via RIX1) with MDN1 (via its hexameric AAA ATPase ring) and the pre-60S ribosome particles.</text>
</comment>
<dbReference type="InterPro" id="IPR024679">
    <property type="entry name" value="Ipi1_N"/>
</dbReference>
<reference evidence="10" key="1">
    <citation type="journal article" date="2017" name="Genome Biol.">
        <title>Comparative genomics reveals high biological diversity and specific adaptations in the industrially and medically important fungal genus Aspergillus.</title>
        <authorList>
            <person name="de Vries R.P."/>
            <person name="Riley R."/>
            <person name="Wiebenga A."/>
            <person name="Aguilar-Osorio G."/>
            <person name="Amillis S."/>
            <person name="Uchima C.A."/>
            <person name="Anderluh G."/>
            <person name="Asadollahi M."/>
            <person name="Askin M."/>
            <person name="Barry K."/>
            <person name="Battaglia E."/>
            <person name="Bayram O."/>
            <person name="Benocci T."/>
            <person name="Braus-Stromeyer S.A."/>
            <person name="Caldana C."/>
            <person name="Canovas D."/>
            <person name="Cerqueira G.C."/>
            <person name="Chen F."/>
            <person name="Chen W."/>
            <person name="Choi C."/>
            <person name="Clum A."/>
            <person name="Dos Santos R.A."/>
            <person name="Damasio A.R."/>
            <person name="Diallinas G."/>
            <person name="Emri T."/>
            <person name="Fekete E."/>
            <person name="Flipphi M."/>
            <person name="Freyberg S."/>
            <person name="Gallo A."/>
            <person name="Gournas C."/>
            <person name="Habgood R."/>
            <person name="Hainaut M."/>
            <person name="Harispe M.L."/>
            <person name="Henrissat B."/>
            <person name="Hilden K.S."/>
            <person name="Hope R."/>
            <person name="Hossain A."/>
            <person name="Karabika E."/>
            <person name="Karaffa L."/>
            <person name="Karanyi Z."/>
            <person name="Krasevec N."/>
            <person name="Kuo A."/>
            <person name="Kusch H."/>
            <person name="LaButti K."/>
            <person name="Lagendijk E.L."/>
            <person name="Lapidus A."/>
            <person name="Levasseur A."/>
            <person name="Lindquist E."/>
            <person name="Lipzen A."/>
            <person name="Logrieco A.F."/>
            <person name="MacCabe A."/>
            <person name="Maekelae M.R."/>
            <person name="Malavazi I."/>
            <person name="Melin P."/>
            <person name="Meyer V."/>
            <person name="Mielnichuk N."/>
            <person name="Miskei M."/>
            <person name="Molnar A.P."/>
            <person name="Mule G."/>
            <person name="Ngan C.Y."/>
            <person name="Orejas M."/>
            <person name="Orosz E."/>
            <person name="Ouedraogo J.P."/>
            <person name="Overkamp K.M."/>
            <person name="Park H.-S."/>
            <person name="Perrone G."/>
            <person name="Piumi F."/>
            <person name="Punt P.J."/>
            <person name="Ram A.F."/>
            <person name="Ramon A."/>
            <person name="Rauscher S."/>
            <person name="Record E."/>
            <person name="Riano-Pachon D.M."/>
            <person name="Robert V."/>
            <person name="Roehrig J."/>
            <person name="Ruller R."/>
            <person name="Salamov A."/>
            <person name="Salih N.S."/>
            <person name="Samson R.A."/>
            <person name="Sandor E."/>
            <person name="Sanguinetti M."/>
            <person name="Schuetze T."/>
            <person name="Sepcic K."/>
            <person name="Shelest E."/>
            <person name="Sherlock G."/>
            <person name="Sophianopoulou V."/>
            <person name="Squina F.M."/>
            <person name="Sun H."/>
            <person name="Susca A."/>
            <person name="Todd R.B."/>
            <person name="Tsang A."/>
            <person name="Unkles S.E."/>
            <person name="van de Wiele N."/>
            <person name="van Rossen-Uffink D."/>
            <person name="Oliveira J.V."/>
            <person name="Vesth T.C."/>
            <person name="Visser J."/>
            <person name="Yu J.-H."/>
            <person name="Zhou M."/>
            <person name="Andersen M.R."/>
            <person name="Archer D.B."/>
            <person name="Baker S.E."/>
            <person name="Benoit I."/>
            <person name="Brakhage A.A."/>
            <person name="Braus G.H."/>
            <person name="Fischer R."/>
            <person name="Frisvad J.C."/>
            <person name="Goldman G.H."/>
            <person name="Houbraken J."/>
            <person name="Oakley B."/>
            <person name="Pocsi I."/>
            <person name="Scazzocchio C."/>
            <person name="Seiboth B."/>
            <person name="vanKuyk P.A."/>
            <person name="Wortman J."/>
            <person name="Dyer P.S."/>
            <person name="Grigoriev I.V."/>
        </authorList>
    </citation>
    <scope>NUCLEOTIDE SEQUENCE [LARGE SCALE GENOMIC DNA]</scope>
    <source>
        <strain evidence="10">CBS 593.65</strain>
    </source>
</reference>
<evidence type="ECO:0000256" key="7">
    <source>
        <dbReference type="SAM" id="MobiDB-lite"/>
    </source>
</evidence>
<dbReference type="PANTHER" id="PTHR16056:SF2">
    <property type="entry name" value="TESTIS-EXPRESSED PROTEIN 10"/>
    <property type="match status" value="1"/>
</dbReference>
<evidence type="ECO:0000259" key="8">
    <source>
        <dbReference type="Pfam" id="PF12333"/>
    </source>
</evidence>
<gene>
    <name evidence="9" type="ORF">ASPSYDRAFT_48297</name>
</gene>
<keyword evidence="5 6" id="KW-0539">Nucleus</keyword>
<organism evidence="9 10">
    <name type="scientific">Aspergillus sydowii CBS 593.65</name>
    <dbReference type="NCBI Taxonomy" id="1036612"/>
    <lineage>
        <taxon>Eukaryota</taxon>
        <taxon>Fungi</taxon>
        <taxon>Dikarya</taxon>
        <taxon>Ascomycota</taxon>
        <taxon>Pezizomycotina</taxon>
        <taxon>Eurotiomycetes</taxon>
        <taxon>Eurotiomycetidae</taxon>
        <taxon>Eurotiales</taxon>
        <taxon>Aspergillaceae</taxon>
        <taxon>Aspergillus</taxon>
        <taxon>Aspergillus subgen. Nidulantes</taxon>
    </lineage>
</organism>
<evidence type="ECO:0000256" key="1">
    <source>
        <dbReference type="ARBA" id="ARBA00002355"/>
    </source>
</evidence>
<dbReference type="AlphaFoldDB" id="A0A1L9T9C0"/>
<dbReference type="GeneID" id="63763672"/>
<name>A0A1L9T9C0_9EURO</name>
<dbReference type="RefSeq" id="XP_040699833.1">
    <property type="nucleotide sequence ID" value="XM_040847599.1"/>
</dbReference>
<dbReference type="GO" id="GO:0005634">
    <property type="term" value="C:nucleus"/>
    <property type="evidence" value="ECO:0007669"/>
    <property type="project" value="UniProtKB-SubCell"/>
</dbReference>
<evidence type="ECO:0000256" key="3">
    <source>
        <dbReference type="ARBA" id="ARBA00006427"/>
    </source>
</evidence>
<dbReference type="STRING" id="1036612.A0A1L9T9C0"/>
<evidence type="ECO:0000256" key="5">
    <source>
        <dbReference type="ARBA" id="ARBA00023242"/>
    </source>
</evidence>
<evidence type="ECO:0000256" key="2">
    <source>
        <dbReference type="ARBA" id="ARBA00004123"/>
    </source>
</evidence>
<keyword evidence="6" id="KW-0690">Ribosome biogenesis</keyword>
<dbReference type="Proteomes" id="UP000184356">
    <property type="component" value="Unassembled WGS sequence"/>
</dbReference>
<comment type="similarity">
    <text evidence="3 6">Belongs to the IPI1/TEX10 family.</text>
</comment>
<evidence type="ECO:0000313" key="9">
    <source>
        <dbReference type="EMBL" id="OJJ56027.1"/>
    </source>
</evidence>
<evidence type="ECO:0000256" key="4">
    <source>
        <dbReference type="ARBA" id="ARBA00011141"/>
    </source>
</evidence>
<proteinExistence type="inferred from homology"/>
<evidence type="ECO:0000313" key="10">
    <source>
        <dbReference type="Proteomes" id="UP000184356"/>
    </source>
</evidence>
<dbReference type="Gene3D" id="1.25.10.10">
    <property type="entry name" value="Leucine-rich Repeat Variant"/>
    <property type="match status" value="1"/>
</dbReference>
<dbReference type="GO" id="GO:0120330">
    <property type="term" value="C:rixosome complex"/>
    <property type="evidence" value="ECO:0007669"/>
    <property type="project" value="UniProtKB-UniRule"/>
</dbReference>
<dbReference type="SUPFAM" id="SSF48371">
    <property type="entry name" value="ARM repeat"/>
    <property type="match status" value="1"/>
</dbReference>
<feature type="compositionally biased region" description="Low complexity" evidence="7">
    <location>
        <begin position="224"/>
        <end position="233"/>
    </location>
</feature>